<dbReference type="InterPro" id="IPR027396">
    <property type="entry name" value="DsrEFH-like"/>
</dbReference>
<dbReference type="AlphaFoldDB" id="A0A953HU28"/>
<protein>
    <submittedName>
        <fullName evidence="1">DsrE family protein</fullName>
    </submittedName>
</protein>
<gene>
    <name evidence="1" type="ORF">KUV50_09900</name>
</gene>
<name>A0A953HU28_9BACT</name>
<keyword evidence="2" id="KW-1185">Reference proteome</keyword>
<proteinExistence type="predicted"/>
<dbReference type="Gene3D" id="3.40.1260.10">
    <property type="entry name" value="DsrEFH-like"/>
    <property type="match status" value="1"/>
</dbReference>
<evidence type="ECO:0000313" key="1">
    <source>
        <dbReference type="EMBL" id="MBY5958445.1"/>
    </source>
</evidence>
<reference evidence="1" key="1">
    <citation type="submission" date="2021-06" db="EMBL/GenBank/DDBJ databases">
        <title>44 bacteria genomes isolated from Dapeng, Shenzhen.</title>
        <authorList>
            <person name="Zheng W."/>
            <person name="Yu S."/>
            <person name="Huang Y."/>
        </authorList>
    </citation>
    <scope>NUCLEOTIDE SEQUENCE</scope>
    <source>
        <strain evidence="1">DP5N28-2</strain>
    </source>
</reference>
<dbReference type="RefSeq" id="WP_222579980.1">
    <property type="nucleotide sequence ID" value="NZ_JAHVHU010000008.1"/>
</dbReference>
<sequence>MKNLMIILGAMLFYGLAVVPVNGQSTPSTKINYAVLTNKVAQFQPISLASKSLAQEDGDNFGQFKVVLYGPEVVQLTDYQRMKPVLKMARSSSMKLAVCAMALKKMKVDPADIPPEFEVVDNAFLHALELQKAGFFILSL</sequence>
<dbReference type="EMBL" id="JAHVHU010000008">
    <property type="protein sequence ID" value="MBY5958445.1"/>
    <property type="molecule type" value="Genomic_DNA"/>
</dbReference>
<accession>A0A953HU28</accession>
<dbReference type="Proteomes" id="UP000753961">
    <property type="component" value="Unassembled WGS sequence"/>
</dbReference>
<organism evidence="1 2">
    <name type="scientific">Membranihabitans marinus</name>
    <dbReference type="NCBI Taxonomy" id="1227546"/>
    <lineage>
        <taxon>Bacteria</taxon>
        <taxon>Pseudomonadati</taxon>
        <taxon>Bacteroidota</taxon>
        <taxon>Saprospiria</taxon>
        <taxon>Saprospirales</taxon>
        <taxon>Saprospiraceae</taxon>
        <taxon>Membranihabitans</taxon>
    </lineage>
</organism>
<evidence type="ECO:0000313" key="2">
    <source>
        <dbReference type="Proteomes" id="UP000753961"/>
    </source>
</evidence>
<comment type="caution">
    <text evidence="1">The sequence shown here is derived from an EMBL/GenBank/DDBJ whole genome shotgun (WGS) entry which is preliminary data.</text>
</comment>
<dbReference type="SUPFAM" id="SSF75169">
    <property type="entry name" value="DsrEFH-like"/>
    <property type="match status" value="1"/>
</dbReference>